<dbReference type="PANTHER" id="PTHR13710">
    <property type="entry name" value="DNA HELICASE RECQ FAMILY MEMBER"/>
    <property type="match status" value="1"/>
</dbReference>
<gene>
    <name evidence="15" type="ORF">SAMN05444377_10863</name>
</gene>
<evidence type="ECO:0000256" key="11">
    <source>
        <dbReference type="ARBA" id="ARBA00044535"/>
    </source>
</evidence>
<dbReference type="InterPro" id="IPR001650">
    <property type="entry name" value="Helicase_C-like"/>
</dbReference>
<dbReference type="EC" id="5.6.2.4" evidence="10"/>
<evidence type="ECO:0000313" key="15">
    <source>
        <dbReference type="EMBL" id="SHF41176.1"/>
    </source>
</evidence>
<dbReference type="PROSITE" id="PS51194">
    <property type="entry name" value="HELICASE_CTER"/>
    <property type="match status" value="1"/>
</dbReference>
<evidence type="ECO:0000256" key="12">
    <source>
        <dbReference type="ARBA" id="ARBA00044550"/>
    </source>
</evidence>
<keyword evidence="7" id="KW-0238">DNA-binding</keyword>
<evidence type="ECO:0000313" key="16">
    <source>
        <dbReference type="Proteomes" id="UP000184147"/>
    </source>
</evidence>
<comment type="catalytic activity">
    <reaction evidence="9">
        <text>Couples ATP hydrolysis with the unwinding of duplex DNA by translocating in the 3'-5' direction.</text>
        <dbReference type="EC" id="5.6.2.4"/>
    </reaction>
</comment>
<dbReference type="GO" id="GO:0043138">
    <property type="term" value="F:3'-5' DNA helicase activity"/>
    <property type="evidence" value="ECO:0007669"/>
    <property type="project" value="UniProtKB-EC"/>
</dbReference>
<evidence type="ECO:0000256" key="5">
    <source>
        <dbReference type="ARBA" id="ARBA00022806"/>
    </source>
</evidence>
<keyword evidence="16" id="KW-1185">Reference proteome</keyword>
<keyword evidence="5 15" id="KW-0347">Helicase</keyword>
<dbReference type="Pfam" id="PF00271">
    <property type="entry name" value="Helicase_C"/>
    <property type="match status" value="1"/>
</dbReference>
<evidence type="ECO:0000259" key="14">
    <source>
        <dbReference type="PROSITE" id="PS51194"/>
    </source>
</evidence>
<dbReference type="RefSeq" id="WP_073363281.1">
    <property type="nucleotide sequence ID" value="NZ_FQVQ01000008.1"/>
</dbReference>
<dbReference type="InterPro" id="IPR004589">
    <property type="entry name" value="DNA_helicase_ATP-dep_RecQ"/>
</dbReference>
<dbReference type="PANTHER" id="PTHR13710:SF105">
    <property type="entry name" value="ATP-DEPENDENT DNA HELICASE Q1"/>
    <property type="match status" value="1"/>
</dbReference>
<evidence type="ECO:0000256" key="7">
    <source>
        <dbReference type="ARBA" id="ARBA00023125"/>
    </source>
</evidence>
<protein>
    <recommendedName>
        <fullName evidence="11">ATP-dependent DNA helicase RecQ</fullName>
        <ecNumber evidence="10">5.6.2.4</ecNumber>
    </recommendedName>
    <alternativeName>
        <fullName evidence="12">DNA 3'-5' helicase RecQ</fullName>
    </alternativeName>
</protein>
<accession>A0A1M5BFE9</accession>
<dbReference type="OrthoDB" id="9763310at2"/>
<dbReference type="Pfam" id="PF00270">
    <property type="entry name" value="DEAD"/>
    <property type="match status" value="1"/>
</dbReference>
<dbReference type="Pfam" id="PF16124">
    <property type="entry name" value="RecQ_Zn_bind"/>
    <property type="match status" value="1"/>
</dbReference>
<organism evidence="15 16">
    <name type="scientific">Flavobacterium fontis</name>
    <dbReference type="NCBI Taxonomy" id="1124188"/>
    <lineage>
        <taxon>Bacteria</taxon>
        <taxon>Pseudomonadati</taxon>
        <taxon>Bacteroidota</taxon>
        <taxon>Flavobacteriia</taxon>
        <taxon>Flavobacteriales</taxon>
        <taxon>Flavobacteriaceae</taxon>
        <taxon>Flavobacterium</taxon>
    </lineage>
</organism>
<evidence type="ECO:0000256" key="6">
    <source>
        <dbReference type="ARBA" id="ARBA00022840"/>
    </source>
</evidence>
<dbReference type="InterPro" id="IPR011545">
    <property type="entry name" value="DEAD/DEAH_box_helicase_dom"/>
</dbReference>
<dbReference type="PROSITE" id="PS51192">
    <property type="entry name" value="HELICASE_ATP_BIND_1"/>
    <property type="match status" value="1"/>
</dbReference>
<dbReference type="GO" id="GO:0016787">
    <property type="term" value="F:hydrolase activity"/>
    <property type="evidence" value="ECO:0007669"/>
    <property type="project" value="UniProtKB-KW"/>
</dbReference>
<dbReference type="Gene3D" id="1.10.10.10">
    <property type="entry name" value="Winged helix-like DNA-binding domain superfamily/Winged helix DNA-binding domain"/>
    <property type="match status" value="1"/>
</dbReference>
<dbReference type="Proteomes" id="UP000184147">
    <property type="component" value="Unassembled WGS sequence"/>
</dbReference>
<dbReference type="SMART" id="SM00487">
    <property type="entry name" value="DEXDc"/>
    <property type="match status" value="1"/>
</dbReference>
<evidence type="ECO:0000256" key="3">
    <source>
        <dbReference type="ARBA" id="ARBA00022741"/>
    </source>
</evidence>
<dbReference type="FunFam" id="3.40.50.300:FF:000296">
    <property type="entry name" value="ATP-dependent DNA helicase RecQ"/>
    <property type="match status" value="1"/>
</dbReference>
<dbReference type="GO" id="GO:0046872">
    <property type="term" value="F:metal ion binding"/>
    <property type="evidence" value="ECO:0007669"/>
    <property type="project" value="UniProtKB-KW"/>
</dbReference>
<dbReference type="GO" id="GO:0006281">
    <property type="term" value="P:DNA repair"/>
    <property type="evidence" value="ECO:0007669"/>
    <property type="project" value="TreeGrafter"/>
</dbReference>
<dbReference type="SUPFAM" id="SSF52540">
    <property type="entry name" value="P-loop containing nucleoside triphosphate hydrolases"/>
    <property type="match status" value="1"/>
</dbReference>
<proteinExistence type="inferred from homology"/>
<reference evidence="15 16" key="1">
    <citation type="submission" date="2016-11" db="EMBL/GenBank/DDBJ databases">
        <authorList>
            <person name="Jaros S."/>
            <person name="Januszkiewicz K."/>
            <person name="Wedrychowicz H."/>
        </authorList>
    </citation>
    <scope>NUCLEOTIDE SEQUENCE [LARGE SCALE GENOMIC DNA]</scope>
    <source>
        <strain evidence="15 16">DSM 25660</strain>
    </source>
</reference>
<comment type="similarity">
    <text evidence="1">Belongs to the helicase family. RecQ subfamily.</text>
</comment>
<dbReference type="GO" id="GO:0009378">
    <property type="term" value="F:four-way junction helicase activity"/>
    <property type="evidence" value="ECO:0007669"/>
    <property type="project" value="TreeGrafter"/>
</dbReference>
<evidence type="ECO:0000256" key="10">
    <source>
        <dbReference type="ARBA" id="ARBA00034808"/>
    </source>
</evidence>
<sequence>MSNLHDILKHYWNYEAFREPQEAIIESVLAGRDTFALLPTGGGKSLCYQLPALVREGIVLVISPLVALMKDQVQQLQMRNIKAMALTGGIPTEELIDVLDNAQFGGYKLVYLSPERLQNEIVLSRLKTLPIHLIAIDEAHCVSQWGHDFRPAYLKIADLRIHFPKVPFLALTATATARVQADIITQLALEQPNVFSKSFARENLAYMVYAPEDKLQFAKNVLLKYPGPSLVYVSNRKSCLHTAQQLEAMGISATFYHGGLSPAEKERQMGWWMEEKKQVMVATNAFGMGIDKANVRTVFHFNLPPNLENYYQEAGRAGRNGSKAYAILLANASDRLQATQQFLGVLPDKPFLSQVYQKLCADLQIAYGEGLDETFGFNLHRFCVKYNLPVARTYQALQFLDRQGILNLSQEFSEKLTLQFIVPSKEVIRYSSLHPEQETIIVTLLRTHPGVYDQMTAINLSVVARKSGVTETNVLAVLHQLQLQGLATVHSKTNDAQLTFTTIREDAHTINRVSKYLIAQNELKASQLKSVLAYAENTSQCNQRLLLDYFGEKEAADCGHCSTCIAPRKKTLELGDLPEALLRLLQQRPFSSRELQEILSQPEEALIFALQSLLEAERIRLLPDNTYSLRN</sequence>
<dbReference type="GO" id="GO:0043590">
    <property type="term" value="C:bacterial nucleoid"/>
    <property type="evidence" value="ECO:0007669"/>
    <property type="project" value="TreeGrafter"/>
</dbReference>
<evidence type="ECO:0000256" key="9">
    <source>
        <dbReference type="ARBA" id="ARBA00034617"/>
    </source>
</evidence>
<evidence type="ECO:0000256" key="1">
    <source>
        <dbReference type="ARBA" id="ARBA00005446"/>
    </source>
</evidence>
<keyword evidence="3" id="KW-0547">Nucleotide-binding</keyword>
<dbReference type="GO" id="GO:0005524">
    <property type="term" value="F:ATP binding"/>
    <property type="evidence" value="ECO:0007669"/>
    <property type="project" value="UniProtKB-KW"/>
</dbReference>
<dbReference type="GO" id="GO:0003677">
    <property type="term" value="F:DNA binding"/>
    <property type="evidence" value="ECO:0007669"/>
    <property type="project" value="UniProtKB-KW"/>
</dbReference>
<keyword evidence="8" id="KW-0413">Isomerase</keyword>
<feature type="domain" description="Helicase ATP-binding" evidence="13">
    <location>
        <begin position="25"/>
        <end position="193"/>
    </location>
</feature>
<feature type="domain" description="Helicase C-terminal" evidence="14">
    <location>
        <begin position="217"/>
        <end position="374"/>
    </location>
</feature>
<dbReference type="GO" id="GO:0030894">
    <property type="term" value="C:replisome"/>
    <property type="evidence" value="ECO:0007669"/>
    <property type="project" value="TreeGrafter"/>
</dbReference>
<keyword evidence="2" id="KW-0479">Metal-binding</keyword>
<evidence type="ECO:0000256" key="2">
    <source>
        <dbReference type="ARBA" id="ARBA00022723"/>
    </source>
</evidence>
<dbReference type="AlphaFoldDB" id="A0A1M5BFE9"/>
<keyword evidence="6" id="KW-0067">ATP-binding</keyword>
<dbReference type="CDD" id="cd17920">
    <property type="entry name" value="DEXHc_RecQ"/>
    <property type="match status" value="1"/>
</dbReference>
<dbReference type="InterPro" id="IPR036388">
    <property type="entry name" value="WH-like_DNA-bd_sf"/>
</dbReference>
<dbReference type="NCBIfam" id="TIGR00614">
    <property type="entry name" value="recQ_fam"/>
    <property type="match status" value="1"/>
</dbReference>
<dbReference type="InterPro" id="IPR014001">
    <property type="entry name" value="Helicase_ATP-bd"/>
</dbReference>
<dbReference type="EMBL" id="FQVQ01000008">
    <property type="protein sequence ID" value="SHF41176.1"/>
    <property type="molecule type" value="Genomic_DNA"/>
</dbReference>
<dbReference type="Gene3D" id="3.40.50.300">
    <property type="entry name" value="P-loop containing nucleotide triphosphate hydrolases"/>
    <property type="match status" value="2"/>
</dbReference>
<dbReference type="InterPro" id="IPR032284">
    <property type="entry name" value="RecQ_Zn-bd"/>
</dbReference>
<keyword evidence="4" id="KW-0378">Hydrolase</keyword>
<evidence type="ECO:0000256" key="4">
    <source>
        <dbReference type="ARBA" id="ARBA00022801"/>
    </source>
</evidence>
<dbReference type="SMART" id="SM00490">
    <property type="entry name" value="HELICc"/>
    <property type="match status" value="1"/>
</dbReference>
<dbReference type="STRING" id="1124188.SAMN05444377_10863"/>
<dbReference type="InterPro" id="IPR027417">
    <property type="entry name" value="P-loop_NTPase"/>
</dbReference>
<dbReference type="GO" id="GO:0006310">
    <property type="term" value="P:DNA recombination"/>
    <property type="evidence" value="ECO:0007669"/>
    <property type="project" value="InterPro"/>
</dbReference>
<dbReference type="GO" id="GO:0005737">
    <property type="term" value="C:cytoplasm"/>
    <property type="evidence" value="ECO:0007669"/>
    <property type="project" value="TreeGrafter"/>
</dbReference>
<name>A0A1M5BFE9_9FLAO</name>
<evidence type="ECO:0000256" key="8">
    <source>
        <dbReference type="ARBA" id="ARBA00023235"/>
    </source>
</evidence>
<evidence type="ECO:0000259" key="13">
    <source>
        <dbReference type="PROSITE" id="PS51192"/>
    </source>
</evidence>